<feature type="binding site" description="axial binding residue" evidence="2">
    <location>
        <position position="353"/>
    </location>
    <ligand>
        <name>heme</name>
        <dbReference type="ChEBI" id="CHEBI:30413"/>
    </ligand>
    <ligandPart>
        <name>Fe</name>
        <dbReference type="ChEBI" id="CHEBI:18248"/>
    </ligandPart>
</feature>
<keyword evidence="3" id="KW-0503">Monooxygenase</keyword>
<dbReference type="Gene3D" id="1.10.630.10">
    <property type="entry name" value="Cytochrome P450"/>
    <property type="match status" value="1"/>
</dbReference>
<dbReference type="PANTHER" id="PTHR46696:SF6">
    <property type="entry name" value="P450, PUTATIVE (EUROFUNG)-RELATED"/>
    <property type="match status" value="1"/>
</dbReference>
<dbReference type="AlphaFoldDB" id="A0A9X2KRB7"/>
<dbReference type="EMBL" id="JAMLDY010000017">
    <property type="protein sequence ID" value="MCP3735897.1"/>
    <property type="molecule type" value="Genomic_DNA"/>
</dbReference>
<dbReference type="InterPro" id="IPR017972">
    <property type="entry name" value="Cyt_P450_CS"/>
</dbReference>
<evidence type="ECO:0000313" key="5">
    <source>
        <dbReference type="Proteomes" id="UP001139486"/>
    </source>
</evidence>
<dbReference type="PROSITE" id="PS00086">
    <property type="entry name" value="CYTOCHROME_P450"/>
    <property type="match status" value="1"/>
</dbReference>
<keyword evidence="2 3" id="KW-0479">Metal-binding</keyword>
<proteinExistence type="inferred from homology"/>
<dbReference type="GO" id="GO:0020037">
    <property type="term" value="F:heme binding"/>
    <property type="evidence" value="ECO:0007669"/>
    <property type="project" value="InterPro"/>
</dbReference>
<gene>
    <name evidence="4" type="ORF">M9979_13560</name>
</gene>
<evidence type="ECO:0000313" key="4">
    <source>
        <dbReference type="EMBL" id="MCP3735897.1"/>
    </source>
</evidence>
<evidence type="ECO:0000256" key="2">
    <source>
        <dbReference type="PIRSR" id="PIRSR602401-1"/>
    </source>
</evidence>
<dbReference type="InterPro" id="IPR001128">
    <property type="entry name" value="Cyt_P450"/>
</dbReference>
<dbReference type="InterPro" id="IPR036396">
    <property type="entry name" value="Cyt_P450_sf"/>
</dbReference>
<dbReference type="Pfam" id="PF00067">
    <property type="entry name" value="p450"/>
    <property type="match status" value="1"/>
</dbReference>
<dbReference type="PRINTS" id="PR00463">
    <property type="entry name" value="EP450I"/>
</dbReference>
<protein>
    <submittedName>
        <fullName evidence="4">Cytochrome P450</fullName>
    </submittedName>
</protein>
<accession>A0A9X2KRB7</accession>
<comment type="caution">
    <text evidence="4">The sequence shown here is derived from an EMBL/GenBank/DDBJ whole genome shotgun (WGS) entry which is preliminary data.</text>
</comment>
<sequence>MPPAPIPSHVPEHRVHRFDFRDQDGLRHDPWTYLAGMSDLPDIFFSPDLGGYWVVTRAALIDEVFCDHERFTATSLAIPRIENPMTLIPNHFDPPRHGVYRKLMANGMFSPRALATLEPDTRRLTLDLFDGFAPGTCEFVHDFAYRLPIDIFLELMGADAAYRDECLHFIKLVFRGTTLAQTTEGFVAANAFVTRWLDAQVAAPAANAGPMFQAMLAARIEGRPLNVEEMRAITMMLFMGGLDTITSQMTHIMRFLAESPGHRQALIDRPETIPVALEELLRRFGISYIGRAVATDFTWRGVELRRGDAVCAATPIAGLDRRAFPDPLVVDFDRAGAGRRVKHLGFGSGPHLCIGAHLARVQLTVMLQELLPRMPGLRVAAGHAIENLPGSTMMLKALPLQWNC</sequence>
<dbReference type="PRINTS" id="PR00385">
    <property type="entry name" value="P450"/>
</dbReference>
<keyword evidence="5" id="KW-1185">Reference proteome</keyword>
<comment type="cofactor">
    <cofactor evidence="2">
        <name>heme</name>
        <dbReference type="ChEBI" id="CHEBI:30413"/>
    </cofactor>
</comment>
<reference evidence="4" key="1">
    <citation type="submission" date="2022-05" db="EMBL/GenBank/DDBJ databases">
        <title>Sphingomonas sp. strain RP10 Genome sequencing and assembly.</title>
        <authorList>
            <person name="Kim I."/>
        </authorList>
    </citation>
    <scope>NUCLEOTIDE SEQUENCE</scope>
    <source>
        <strain evidence="4">RP10</strain>
    </source>
</reference>
<dbReference type="SUPFAM" id="SSF48264">
    <property type="entry name" value="Cytochrome P450"/>
    <property type="match status" value="1"/>
</dbReference>
<dbReference type="PANTHER" id="PTHR46696">
    <property type="entry name" value="P450, PUTATIVE (EUROFUNG)-RELATED"/>
    <property type="match status" value="1"/>
</dbReference>
<dbReference type="RefSeq" id="WP_254289892.1">
    <property type="nucleotide sequence ID" value="NZ_JAMLDY010000017.1"/>
</dbReference>
<keyword evidence="2 3" id="KW-0408">Iron</keyword>
<evidence type="ECO:0000256" key="3">
    <source>
        <dbReference type="RuleBase" id="RU000461"/>
    </source>
</evidence>
<evidence type="ECO:0000256" key="1">
    <source>
        <dbReference type="ARBA" id="ARBA00010617"/>
    </source>
</evidence>
<dbReference type="GO" id="GO:0016705">
    <property type="term" value="F:oxidoreductase activity, acting on paired donors, with incorporation or reduction of molecular oxygen"/>
    <property type="evidence" value="ECO:0007669"/>
    <property type="project" value="InterPro"/>
</dbReference>
<dbReference type="InterPro" id="IPR002401">
    <property type="entry name" value="Cyt_P450_E_grp-I"/>
</dbReference>
<keyword evidence="2 3" id="KW-0349">Heme</keyword>
<dbReference type="GO" id="GO:0004497">
    <property type="term" value="F:monooxygenase activity"/>
    <property type="evidence" value="ECO:0007669"/>
    <property type="project" value="UniProtKB-KW"/>
</dbReference>
<name>A0A9X2KRB7_9SPHN</name>
<comment type="similarity">
    <text evidence="1 3">Belongs to the cytochrome P450 family.</text>
</comment>
<dbReference type="GO" id="GO:0005506">
    <property type="term" value="F:iron ion binding"/>
    <property type="evidence" value="ECO:0007669"/>
    <property type="project" value="InterPro"/>
</dbReference>
<dbReference type="Proteomes" id="UP001139486">
    <property type="component" value="Unassembled WGS sequence"/>
</dbReference>
<keyword evidence="3" id="KW-0560">Oxidoreductase</keyword>
<organism evidence="4 5">
    <name type="scientific">Sphingomonas liriopis</name>
    <dbReference type="NCBI Taxonomy" id="2949094"/>
    <lineage>
        <taxon>Bacteria</taxon>
        <taxon>Pseudomonadati</taxon>
        <taxon>Pseudomonadota</taxon>
        <taxon>Alphaproteobacteria</taxon>
        <taxon>Sphingomonadales</taxon>
        <taxon>Sphingomonadaceae</taxon>
        <taxon>Sphingomonas</taxon>
    </lineage>
</organism>